<dbReference type="SMART" id="SM00256">
    <property type="entry name" value="FBOX"/>
    <property type="match status" value="1"/>
</dbReference>
<organism evidence="3 4">
    <name type="scientific">Coptotermes formosanus</name>
    <name type="common">Formosan subterranean termite</name>
    <dbReference type="NCBI Taxonomy" id="36987"/>
    <lineage>
        <taxon>Eukaryota</taxon>
        <taxon>Metazoa</taxon>
        <taxon>Ecdysozoa</taxon>
        <taxon>Arthropoda</taxon>
        <taxon>Hexapoda</taxon>
        <taxon>Insecta</taxon>
        <taxon>Pterygota</taxon>
        <taxon>Neoptera</taxon>
        <taxon>Polyneoptera</taxon>
        <taxon>Dictyoptera</taxon>
        <taxon>Blattodea</taxon>
        <taxon>Blattoidea</taxon>
        <taxon>Termitoidae</taxon>
        <taxon>Rhinotermitidae</taxon>
        <taxon>Coptotermes</taxon>
    </lineage>
</organism>
<evidence type="ECO:0000313" key="4">
    <source>
        <dbReference type="Proteomes" id="UP000502823"/>
    </source>
</evidence>
<dbReference type="Pfam" id="PF04300">
    <property type="entry name" value="FBA"/>
    <property type="match status" value="1"/>
</dbReference>
<name>A0A6L2PPR7_COPFO</name>
<dbReference type="SUPFAM" id="SSF81383">
    <property type="entry name" value="F-box domain"/>
    <property type="match status" value="1"/>
</dbReference>
<dbReference type="Pfam" id="PF12937">
    <property type="entry name" value="F-box-like"/>
    <property type="match status" value="1"/>
</dbReference>
<dbReference type="GO" id="GO:0061630">
    <property type="term" value="F:ubiquitin protein ligase activity"/>
    <property type="evidence" value="ECO:0007669"/>
    <property type="project" value="TreeGrafter"/>
</dbReference>
<dbReference type="InParanoid" id="A0A6L2PPR7"/>
<dbReference type="OrthoDB" id="1107553at2759"/>
<dbReference type="GO" id="GO:0005737">
    <property type="term" value="C:cytoplasm"/>
    <property type="evidence" value="ECO:0007669"/>
    <property type="project" value="TreeGrafter"/>
</dbReference>
<dbReference type="InterPro" id="IPR001810">
    <property type="entry name" value="F-box_dom"/>
</dbReference>
<dbReference type="SUPFAM" id="SSF49785">
    <property type="entry name" value="Galactose-binding domain-like"/>
    <property type="match status" value="1"/>
</dbReference>
<dbReference type="PROSITE" id="PS50181">
    <property type="entry name" value="FBOX"/>
    <property type="match status" value="1"/>
</dbReference>
<accession>A0A6L2PPR7</accession>
<proteinExistence type="predicted"/>
<reference evidence="4" key="1">
    <citation type="submission" date="2020-01" db="EMBL/GenBank/DDBJ databases">
        <title>Draft genome sequence of the Termite Coptotermes fromosanus.</title>
        <authorList>
            <person name="Itakura S."/>
            <person name="Yosikawa Y."/>
            <person name="Umezawa K."/>
        </authorList>
    </citation>
    <scope>NUCLEOTIDE SEQUENCE [LARGE SCALE GENOMIC DNA]</scope>
</reference>
<keyword evidence="4" id="KW-1185">Reference proteome</keyword>
<dbReference type="InterPro" id="IPR036047">
    <property type="entry name" value="F-box-like_dom_sf"/>
</dbReference>
<dbReference type="PANTHER" id="PTHR12125">
    <property type="entry name" value="F-BOX ONLY PROTEIN 6-LIKE PROTEIN"/>
    <property type="match status" value="1"/>
</dbReference>
<dbReference type="Proteomes" id="UP000502823">
    <property type="component" value="Unassembled WGS sequence"/>
</dbReference>
<dbReference type="GO" id="GO:0019005">
    <property type="term" value="C:SCF ubiquitin ligase complex"/>
    <property type="evidence" value="ECO:0007669"/>
    <property type="project" value="TreeGrafter"/>
</dbReference>
<dbReference type="GO" id="GO:0031146">
    <property type="term" value="P:SCF-dependent proteasomal ubiquitin-dependent protein catabolic process"/>
    <property type="evidence" value="ECO:0007669"/>
    <property type="project" value="TreeGrafter"/>
</dbReference>
<dbReference type="InterPro" id="IPR039752">
    <property type="entry name" value="F-box_only"/>
</dbReference>
<dbReference type="InterPro" id="IPR008979">
    <property type="entry name" value="Galactose-bd-like_sf"/>
</dbReference>
<evidence type="ECO:0000259" key="1">
    <source>
        <dbReference type="PROSITE" id="PS50181"/>
    </source>
</evidence>
<feature type="domain" description="F-box" evidence="1">
    <location>
        <begin position="25"/>
        <end position="70"/>
    </location>
</feature>
<gene>
    <name evidence="3" type="ORF">Cfor_04308</name>
</gene>
<feature type="domain" description="FBA" evidence="2">
    <location>
        <begin position="93"/>
        <end position="279"/>
    </location>
</feature>
<dbReference type="Gene3D" id="1.20.1280.50">
    <property type="match status" value="1"/>
</dbReference>
<dbReference type="PROSITE" id="PS51114">
    <property type="entry name" value="FBA"/>
    <property type="match status" value="1"/>
</dbReference>
<dbReference type="GO" id="GO:0036503">
    <property type="term" value="P:ERAD pathway"/>
    <property type="evidence" value="ECO:0007669"/>
    <property type="project" value="TreeGrafter"/>
</dbReference>
<sequence length="280" mass="32633">MGQGKSRNIGEASADKTIVSNKELLQVEHRVPEEILVHILSYVEIKTLVNLRLVCHWWKDLIDNEVWRLKVSREKYRSLKSVEPKQKLPWFFYYCICDRDPFGKNLLKNHCAQEQLMFWDVVTNGGDEWAIEDPPLGADTVPQSEEFDNLTSCFATSYHSCSKEQIVDLLSEGVNGRMMDEFQPPIEVSEWYAGRFDCGSIYEMECKLLNERREPVAEFKCRESVKQWEGRAWQKVRHVFKNYGPGVRFIKFYHGGMDTQFWAGHYGSKMSGACVRLMIP</sequence>
<evidence type="ECO:0000313" key="3">
    <source>
        <dbReference type="EMBL" id="GFG32465.1"/>
    </source>
</evidence>
<comment type="caution">
    <text evidence="3">The sequence shown here is derived from an EMBL/GenBank/DDBJ whole genome shotgun (WGS) entry which is preliminary data.</text>
</comment>
<dbReference type="SMART" id="SM01198">
    <property type="entry name" value="FBA"/>
    <property type="match status" value="1"/>
</dbReference>
<protein>
    <recommendedName>
        <fullName evidence="5">F-box domain-containing protein</fullName>
    </recommendedName>
</protein>
<dbReference type="AlphaFoldDB" id="A0A6L2PPR7"/>
<dbReference type="Gene3D" id="2.60.120.260">
    <property type="entry name" value="Galactose-binding domain-like"/>
    <property type="match status" value="1"/>
</dbReference>
<dbReference type="FunFam" id="2.60.120.260:FF:000012">
    <property type="entry name" value="F-box only protein 2"/>
    <property type="match status" value="1"/>
</dbReference>
<evidence type="ECO:0000259" key="2">
    <source>
        <dbReference type="PROSITE" id="PS51114"/>
    </source>
</evidence>
<dbReference type="InterPro" id="IPR007397">
    <property type="entry name" value="F-box-assoc_dom"/>
</dbReference>
<dbReference type="EMBL" id="BLKM01000369">
    <property type="protein sequence ID" value="GFG32465.1"/>
    <property type="molecule type" value="Genomic_DNA"/>
</dbReference>
<dbReference type="PANTHER" id="PTHR12125:SF5">
    <property type="entry name" value="F-BOX DOMAIN-CONTAINING PROTEIN"/>
    <property type="match status" value="1"/>
</dbReference>
<evidence type="ECO:0008006" key="5">
    <source>
        <dbReference type="Google" id="ProtNLM"/>
    </source>
</evidence>
<dbReference type="GO" id="GO:0006516">
    <property type="term" value="P:glycoprotein catabolic process"/>
    <property type="evidence" value="ECO:0007669"/>
    <property type="project" value="TreeGrafter"/>
</dbReference>